<feature type="chain" id="PRO_5023454550" description="Arginine biosynthesis bifunctional protein ArgJ alpha chain" evidence="8">
    <location>
        <begin position="1"/>
        <end position="186"/>
    </location>
</feature>
<dbReference type="Proteomes" id="UP000075320">
    <property type="component" value="Unassembled WGS sequence"/>
</dbReference>
<reference evidence="9 10" key="1">
    <citation type="submission" date="2016-03" db="EMBL/GenBank/DDBJ databases">
        <authorList>
            <person name="Ploux O."/>
        </authorList>
    </citation>
    <scope>NUCLEOTIDE SEQUENCE [LARGE SCALE GENOMIC DNA]</scope>
    <source>
        <strain evidence="9 10">R0</strain>
    </source>
</reference>
<dbReference type="InterPro" id="IPR042195">
    <property type="entry name" value="ArgJ_beta_C"/>
</dbReference>
<feature type="binding site" evidence="8">
    <location>
        <position position="187"/>
    </location>
    <ligand>
        <name>substrate</name>
    </ligand>
</feature>
<evidence type="ECO:0000256" key="1">
    <source>
        <dbReference type="ARBA" id="ARBA00006774"/>
    </source>
</evidence>
<evidence type="ECO:0000256" key="2">
    <source>
        <dbReference type="ARBA" id="ARBA00011475"/>
    </source>
</evidence>
<accession>A0A150WJB8</accession>
<feature type="site" description="Cleavage; by autolysis" evidence="8">
    <location>
        <begin position="186"/>
        <end position="187"/>
    </location>
</feature>
<comment type="subunit">
    <text evidence="2 8">Heterotetramer of two alpha and two beta chains.</text>
</comment>
<organism evidence="9 10">
    <name type="scientific">Bdellovibrio bacteriovorus</name>
    <dbReference type="NCBI Taxonomy" id="959"/>
    <lineage>
        <taxon>Bacteria</taxon>
        <taxon>Pseudomonadati</taxon>
        <taxon>Bdellovibrionota</taxon>
        <taxon>Bdellovibrionia</taxon>
        <taxon>Bdellovibrionales</taxon>
        <taxon>Pseudobdellovibrionaceae</taxon>
        <taxon>Bdellovibrio</taxon>
    </lineage>
</organism>
<dbReference type="GO" id="GO:0005737">
    <property type="term" value="C:cytoplasm"/>
    <property type="evidence" value="ECO:0007669"/>
    <property type="project" value="UniProtKB-SubCell"/>
</dbReference>
<dbReference type="Gene3D" id="3.60.70.12">
    <property type="entry name" value="L-amino peptidase D-ALA esterase/amidase"/>
    <property type="match status" value="1"/>
</dbReference>
<comment type="caution">
    <text evidence="9">The sequence shown here is derived from an EMBL/GenBank/DDBJ whole genome shotgun (WGS) entry which is preliminary data.</text>
</comment>
<dbReference type="AlphaFoldDB" id="A0A150WJB8"/>
<dbReference type="SUPFAM" id="SSF56266">
    <property type="entry name" value="DmpA/ArgJ-like"/>
    <property type="match status" value="1"/>
</dbReference>
<comment type="caution">
    <text evidence="8">Lacks conserved residue(s) required for the propagation of feature annotation.</text>
</comment>
<evidence type="ECO:0000313" key="9">
    <source>
        <dbReference type="EMBL" id="KYG63812.1"/>
    </source>
</evidence>
<evidence type="ECO:0000256" key="7">
    <source>
        <dbReference type="ARBA" id="ARBA00023315"/>
    </source>
</evidence>
<comment type="catalytic activity">
    <reaction evidence="8">
        <text>L-glutamate + acetyl-CoA = N-acetyl-L-glutamate + CoA + H(+)</text>
        <dbReference type="Rhea" id="RHEA:24292"/>
        <dbReference type="ChEBI" id="CHEBI:15378"/>
        <dbReference type="ChEBI" id="CHEBI:29985"/>
        <dbReference type="ChEBI" id="CHEBI:44337"/>
        <dbReference type="ChEBI" id="CHEBI:57287"/>
        <dbReference type="ChEBI" id="CHEBI:57288"/>
        <dbReference type="EC" id="2.3.1.1"/>
    </reaction>
</comment>
<comment type="catalytic activity">
    <reaction evidence="8">
        <text>N(2)-acetyl-L-ornithine + L-glutamate = N-acetyl-L-glutamate + L-ornithine</text>
        <dbReference type="Rhea" id="RHEA:15349"/>
        <dbReference type="ChEBI" id="CHEBI:29985"/>
        <dbReference type="ChEBI" id="CHEBI:44337"/>
        <dbReference type="ChEBI" id="CHEBI:46911"/>
        <dbReference type="ChEBI" id="CHEBI:57805"/>
        <dbReference type="EC" id="2.3.1.35"/>
    </reaction>
</comment>
<dbReference type="PANTHER" id="PTHR23100">
    <property type="entry name" value="ARGININE BIOSYNTHESIS BIFUNCTIONAL PROTEIN ARGJ"/>
    <property type="match status" value="1"/>
</dbReference>
<evidence type="ECO:0000256" key="3">
    <source>
        <dbReference type="ARBA" id="ARBA00022571"/>
    </source>
</evidence>
<keyword evidence="3 8" id="KW-0055">Arginine biosynthesis</keyword>
<feature type="binding site" evidence="8">
    <location>
        <position position="150"/>
    </location>
    <ligand>
        <name>substrate</name>
    </ligand>
</feature>
<comment type="subcellular location">
    <subcellularLocation>
        <location evidence="8">Cytoplasm</location>
    </subcellularLocation>
</comment>
<keyword evidence="10" id="KW-1185">Reference proteome</keyword>
<evidence type="ECO:0000256" key="6">
    <source>
        <dbReference type="ARBA" id="ARBA00022813"/>
    </source>
</evidence>
<comment type="similarity">
    <text evidence="1 8">Belongs to the ArgJ family.</text>
</comment>
<comment type="pathway">
    <text evidence="8">Amino-acid biosynthesis; L-arginine biosynthesis; N(2)-acetyl-L-ornithine from L-glutamate: step 1/4.</text>
</comment>
<gene>
    <name evidence="8" type="primary">argJ</name>
    <name evidence="9" type="ORF">AZI86_13400</name>
</gene>
<comment type="function">
    <text evidence="8">Catalyzes two activities which are involved in the cyclic version of arginine biosynthesis: the synthesis of N-acetylglutamate from glutamate and acetyl-CoA as the acetyl donor, and of ornithine by transacetylation between N(2)-acetylornithine and glutamate.</text>
</comment>
<dbReference type="Pfam" id="PF01960">
    <property type="entry name" value="ArgJ"/>
    <property type="match status" value="1"/>
</dbReference>
<dbReference type="OrthoDB" id="9804242at2"/>
<dbReference type="HAMAP" id="MF_01106">
    <property type="entry name" value="ArgJ"/>
    <property type="match status" value="1"/>
</dbReference>
<dbReference type="GO" id="GO:0004358">
    <property type="term" value="F:L-glutamate N-acetyltransferase activity, acting on acetyl-L-ornithine as donor"/>
    <property type="evidence" value="ECO:0007669"/>
    <property type="project" value="UniProtKB-UniRule"/>
</dbReference>
<comment type="pathway">
    <text evidence="8">Amino-acid biosynthesis; L-arginine biosynthesis; L-ornithine and N-acetyl-L-glutamate from L-glutamate and N(2)-acetyl-L-ornithine (cyclic): step 1/1.</text>
</comment>
<dbReference type="PANTHER" id="PTHR23100:SF0">
    <property type="entry name" value="ARGININE BIOSYNTHESIS BIFUNCTIONAL PROTEIN ARGJ, MITOCHONDRIAL"/>
    <property type="match status" value="1"/>
</dbReference>
<keyword evidence="7 8" id="KW-0012">Acyltransferase</keyword>
<evidence type="ECO:0000256" key="5">
    <source>
        <dbReference type="ARBA" id="ARBA00022679"/>
    </source>
</evidence>
<keyword evidence="8" id="KW-0511">Multifunctional enzyme</keyword>
<keyword evidence="5 8" id="KW-0808">Transferase</keyword>
<feature type="site" description="Involved in the stabilization of negative charge on the oxyanion by the formation of the oxyanion hole" evidence="8">
    <location>
        <position position="114"/>
    </location>
</feature>
<feature type="active site" description="Nucleophile" evidence="8">
    <location>
        <position position="187"/>
    </location>
</feature>
<feature type="site" description="Involved in the stabilization of negative charge on the oxyanion by the formation of the oxyanion hole" evidence="8">
    <location>
        <position position="115"/>
    </location>
</feature>
<evidence type="ECO:0000256" key="4">
    <source>
        <dbReference type="ARBA" id="ARBA00022605"/>
    </source>
</evidence>
<feature type="binding site" evidence="8">
    <location>
        <position position="271"/>
    </location>
    <ligand>
        <name>substrate</name>
    </ligand>
</feature>
<keyword evidence="6 8" id="KW-0068">Autocatalytic cleavage</keyword>
<dbReference type="GO" id="GO:0006592">
    <property type="term" value="P:ornithine biosynthetic process"/>
    <property type="evidence" value="ECO:0007669"/>
    <property type="project" value="TreeGrafter"/>
</dbReference>
<proteinExistence type="inferred from homology"/>
<dbReference type="InterPro" id="IPR016117">
    <property type="entry name" value="ArgJ-like_dom_sf"/>
</dbReference>
<dbReference type="Gene3D" id="3.10.20.340">
    <property type="entry name" value="ArgJ beta chain, C-terminal domain"/>
    <property type="match status" value="1"/>
</dbReference>
<dbReference type="GO" id="GO:0004042">
    <property type="term" value="F:L-glutamate N-acetyltransferase activity"/>
    <property type="evidence" value="ECO:0007669"/>
    <property type="project" value="UniProtKB-UniRule"/>
</dbReference>
<dbReference type="GO" id="GO:0006526">
    <property type="term" value="P:L-arginine biosynthetic process"/>
    <property type="evidence" value="ECO:0007669"/>
    <property type="project" value="UniProtKB-UniRule"/>
</dbReference>
<dbReference type="EMBL" id="LUKE01000003">
    <property type="protein sequence ID" value="KYG63812.1"/>
    <property type="molecule type" value="Genomic_DNA"/>
</dbReference>
<evidence type="ECO:0000256" key="8">
    <source>
        <dbReference type="HAMAP-Rule" id="MF_01106"/>
    </source>
</evidence>
<dbReference type="NCBIfam" id="NF003802">
    <property type="entry name" value="PRK05388.1"/>
    <property type="match status" value="1"/>
</dbReference>
<feature type="chain" id="PRO_5023454549" description="Arginine biosynthesis bifunctional protein ArgJ beta chain" evidence="8">
    <location>
        <begin position="187"/>
        <end position="398"/>
    </location>
</feature>
<feature type="binding site" evidence="8">
    <location>
        <position position="176"/>
    </location>
    <ligand>
        <name>substrate</name>
    </ligand>
</feature>
<dbReference type="InterPro" id="IPR002813">
    <property type="entry name" value="Arg_biosynth_ArgJ"/>
</dbReference>
<keyword evidence="4 8" id="KW-0028">Amino-acid biosynthesis</keyword>
<feature type="binding site" evidence="8">
    <location>
        <position position="394"/>
    </location>
    <ligand>
        <name>substrate</name>
    </ligand>
</feature>
<dbReference type="FunFam" id="3.60.70.12:FF:000001">
    <property type="entry name" value="Arginine biosynthesis bifunctional protein ArgJ, chloroplastic"/>
    <property type="match status" value="1"/>
</dbReference>
<dbReference type="EC" id="2.3.1.1" evidence="8"/>
<dbReference type="CDD" id="cd02152">
    <property type="entry name" value="OAT"/>
    <property type="match status" value="1"/>
</dbReference>
<dbReference type="NCBIfam" id="TIGR00120">
    <property type="entry name" value="ArgJ"/>
    <property type="match status" value="1"/>
</dbReference>
<sequence length="398" mass="42037">MTPGPGVHRTPLPKGFLASGVNCGVRRYRPDIGLLISETPAVAAGVFTLNECKAAPVRYTQKLLPADNIRAILTNSGQANAATGDEGVEKNLMMVSAAAKALGCDVNQVLVASTGVIGVQLDTEKILPSMPELVARANDTAESFATAILTTDLVPKSVTTVVELSGGPVRITGISKGSGMIHPNMATMLGYILTDVKLEKDHAKDLIKKVADQSFNMISVDGDSSTNDCCFLMANGASGVALKTDEDVKKFEAIVTDIGIFLAKSIAADGEGATKLIEVEIKGSDNLALVRKAARGITLSPLIKTAVHGEDPNWGRILARLGAEGIPGAQLDKMTLHLQGVLLFENGQPVKFVKEEVKVLLKQAQVKVEVDLKSGPFAATAWGCDLSRKYVDINTEYS</sequence>
<name>A0A150WJB8_BDEBC</name>
<keyword evidence="8" id="KW-0963">Cytoplasm</keyword>
<dbReference type="EC" id="2.3.1.35" evidence="8"/>
<evidence type="ECO:0000313" key="10">
    <source>
        <dbReference type="Proteomes" id="UP000075320"/>
    </source>
</evidence>
<dbReference type="RefSeq" id="WP_061835706.1">
    <property type="nucleotide sequence ID" value="NZ_LUKE01000003.1"/>
</dbReference>
<dbReference type="UniPathway" id="UPA00068">
    <property type="reaction ID" value="UER00106"/>
</dbReference>
<protein>
    <recommendedName>
        <fullName evidence="8">Arginine biosynthesis bifunctional protein ArgJ</fullName>
    </recommendedName>
    <domain>
        <recommendedName>
            <fullName evidence="8">Glutamate N-acetyltransferase</fullName>
            <ecNumber evidence="8">2.3.1.35</ecNumber>
        </recommendedName>
        <alternativeName>
            <fullName evidence="8">Ornithine acetyltransferase</fullName>
            <shortName evidence="8">OATase</shortName>
        </alternativeName>
        <alternativeName>
            <fullName evidence="8">Ornithine transacetylase</fullName>
        </alternativeName>
    </domain>
    <domain>
        <recommendedName>
            <fullName evidence="8">Amino-acid acetyltransferase</fullName>
            <ecNumber evidence="8">2.3.1.1</ecNumber>
        </recommendedName>
        <alternativeName>
            <fullName evidence="8">N-acetylglutamate synthase</fullName>
            <shortName evidence="8">AGSase</shortName>
        </alternativeName>
    </domain>
    <component>
        <recommendedName>
            <fullName evidence="8">Arginine biosynthesis bifunctional protein ArgJ alpha chain</fullName>
        </recommendedName>
    </component>
    <component>
        <recommendedName>
            <fullName evidence="8">Arginine biosynthesis bifunctional protein ArgJ beta chain</fullName>
        </recommendedName>
    </component>
</protein>